<comment type="caution">
    <text evidence="7">The sequence shown here is derived from an EMBL/GenBank/DDBJ whole genome shotgun (WGS) entry which is preliminary data.</text>
</comment>
<evidence type="ECO:0000313" key="8">
    <source>
        <dbReference type="Proteomes" id="UP001392437"/>
    </source>
</evidence>
<dbReference type="CDD" id="cd11065">
    <property type="entry name" value="CYP64-like"/>
    <property type="match status" value="1"/>
</dbReference>
<dbReference type="GO" id="GO:0020037">
    <property type="term" value="F:heme binding"/>
    <property type="evidence" value="ECO:0007669"/>
    <property type="project" value="InterPro"/>
</dbReference>
<evidence type="ECO:0000256" key="3">
    <source>
        <dbReference type="ARBA" id="ARBA00023002"/>
    </source>
</evidence>
<dbReference type="Gene3D" id="1.10.630.10">
    <property type="entry name" value="Cytochrome P450"/>
    <property type="match status" value="1"/>
</dbReference>
<keyword evidence="2 5" id="KW-0479">Metal-binding</keyword>
<evidence type="ECO:0000256" key="2">
    <source>
        <dbReference type="ARBA" id="ARBA00022723"/>
    </source>
</evidence>
<dbReference type="InterPro" id="IPR017972">
    <property type="entry name" value="Cyt_P450_CS"/>
</dbReference>
<dbReference type="PANTHER" id="PTHR46300">
    <property type="entry name" value="P450, PUTATIVE (EUROFUNG)-RELATED-RELATED"/>
    <property type="match status" value="1"/>
</dbReference>
<dbReference type="InterPro" id="IPR050364">
    <property type="entry name" value="Cytochrome_P450_fung"/>
</dbReference>
<feature type="binding site" description="axial binding residue" evidence="5">
    <location>
        <position position="472"/>
    </location>
    <ligand>
        <name>heme</name>
        <dbReference type="ChEBI" id="CHEBI:30413"/>
    </ligand>
    <ligandPart>
        <name>Fe</name>
        <dbReference type="ChEBI" id="CHEBI:18248"/>
    </ligandPart>
</feature>
<dbReference type="GO" id="GO:0005506">
    <property type="term" value="F:iron ion binding"/>
    <property type="evidence" value="ECO:0007669"/>
    <property type="project" value="InterPro"/>
</dbReference>
<comment type="similarity">
    <text evidence="1 6">Belongs to the cytochrome P450 family.</text>
</comment>
<evidence type="ECO:0000313" key="7">
    <source>
        <dbReference type="EMBL" id="KAK8097263.1"/>
    </source>
</evidence>
<dbReference type="PANTHER" id="PTHR46300:SF5">
    <property type="entry name" value="CYTOCHROME P450"/>
    <property type="match status" value="1"/>
</dbReference>
<gene>
    <name evidence="7" type="ORF">PG999_013207</name>
</gene>
<keyword evidence="4 5" id="KW-0408">Iron</keyword>
<evidence type="ECO:0000256" key="1">
    <source>
        <dbReference type="ARBA" id="ARBA00010617"/>
    </source>
</evidence>
<keyword evidence="6" id="KW-0503">Monooxygenase</keyword>
<name>A0AAW0QER7_9PEZI</name>
<evidence type="ECO:0000256" key="6">
    <source>
        <dbReference type="RuleBase" id="RU000461"/>
    </source>
</evidence>
<dbReference type="GO" id="GO:0004497">
    <property type="term" value="F:monooxygenase activity"/>
    <property type="evidence" value="ECO:0007669"/>
    <property type="project" value="UniProtKB-KW"/>
</dbReference>
<dbReference type="PROSITE" id="PS00086">
    <property type="entry name" value="CYTOCHROME_P450"/>
    <property type="match status" value="1"/>
</dbReference>
<keyword evidence="3 6" id="KW-0560">Oxidoreductase</keyword>
<proteinExistence type="inferred from homology"/>
<keyword evidence="8" id="KW-1185">Reference proteome</keyword>
<dbReference type="PRINTS" id="PR00463">
    <property type="entry name" value="EP450I"/>
</dbReference>
<protein>
    <recommendedName>
        <fullName evidence="9">Cytochrome P450</fullName>
    </recommendedName>
</protein>
<evidence type="ECO:0000256" key="4">
    <source>
        <dbReference type="ARBA" id="ARBA00023004"/>
    </source>
</evidence>
<dbReference type="AlphaFoldDB" id="A0AAW0QER7"/>
<dbReference type="SUPFAM" id="SSF48264">
    <property type="entry name" value="Cytochrome P450"/>
    <property type="match status" value="1"/>
</dbReference>
<dbReference type="InterPro" id="IPR001128">
    <property type="entry name" value="Cyt_P450"/>
</dbReference>
<sequence>MDKFESVFAVSTANNVTQGYHDAGSWSAKALWTGSVLSCVLFLSVYLLLQSHSGKSEYPVPKGPRGLPILGSFPFLTHYPELTLSRWAEKFGPLYSIWLGNQRVVVISSAEVAKDLLVTNGSIFSSRKDMYIKSRHILAARGITSTPYNDTWRKHRRIANAWLQQRAVSKFTNVFDREANDMLNCLLEESKGGTALVNPQPFAGRCSLNNMLTILFGIRTESVQDPLVATALRLSREFMNLTGPMSNIIDFLPILRIFPSEMRSRAIKLHRDLVEIYGGMIIDIQERMKRGDQVPDCLAKTLLLVKETENLDDLDVSMMAAAFMIGGVETAASIMQWFQALIPSYPEIQRRAQAELDAVVGRDRLPGIEDEKNLPYCRALIKEVGRCYNPFWLSTPHFSTEDFVYKGQLVPKGTMVVLNTWTIHHDEKRYPDPDTFNPDRYLPDTLTSAQSANLSDATQRDHWIFGAGRRICPAISVAERETWLAISRLLWAFNMETETPGVPIDLKEYDGLSGRSPLPFRIRMKLRHENVEKVLKAAVAANLQ</sequence>
<evidence type="ECO:0008006" key="9">
    <source>
        <dbReference type="Google" id="ProtNLM"/>
    </source>
</evidence>
<dbReference type="EMBL" id="JAQQWP010000010">
    <property type="protein sequence ID" value="KAK8097263.1"/>
    <property type="molecule type" value="Genomic_DNA"/>
</dbReference>
<dbReference type="Proteomes" id="UP001392437">
    <property type="component" value="Unassembled WGS sequence"/>
</dbReference>
<evidence type="ECO:0000256" key="5">
    <source>
        <dbReference type="PIRSR" id="PIRSR602401-1"/>
    </source>
</evidence>
<dbReference type="GO" id="GO:0016705">
    <property type="term" value="F:oxidoreductase activity, acting on paired donors, with incorporation or reduction of molecular oxygen"/>
    <property type="evidence" value="ECO:0007669"/>
    <property type="project" value="InterPro"/>
</dbReference>
<reference evidence="7 8" key="1">
    <citation type="submission" date="2023-01" db="EMBL/GenBank/DDBJ databases">
        <title>Analysis of 21 Apiospora genomes using comparative genomics revels a genus with tremendous synthesis potential of carbohydrate active enzymes and secondary metabolites.</title>
        <authorList>
            <person name="Sorensen T."/>
        </authorList>
    </citation>
    <scope>NUCLEOTIDE SEQUENCE [LARGE SCALE GENOMIC DNA]</scope>
    <source>
        <strain evidence="7 8">CBS 117206</strain>
    </source>
</reference>
<comment type="cofactor">
    <cofactor evidence="5">
        <name>heme</name>
        <dbReference type="ChEBI" id="CHEBI:30413"/>
    </cofactor>
</comment>
<dbReference type="Pfam" id="PF00067">
    <property type="entry name" value="p450"/>
    <property type="match status" value="1"/>
</dbReference>
<dbReference type="InterPro" id="IPR002401">
    <property type="entry name" value="Cyt_P450_E_grp-I"/>
</dbReference>
<keyword evidence="5 6" id="KW-0349">Heme</keyword>
<accession>A0AAW0QER7</accession>
<organism evidence="7 8">
    <name type="scientific">Apiospora kogelbergensis</name>
    <dbReference type="NCBI Taxonomy" id="1337665"/>
    <lineage>
        <taxon>Eukaryota</taxon>
        <taxon>Fungi</taxon>
        <taxon>Dikarya</taxon>
        <taxon>Ascomycota</taxon>
        <taxon>Pezizomycotina</taxon>
        <taxon>Sordariomycetes</taxon>
        <taxon>Xylariomycetidae</taxon>
        <taxon>Amphisphaeriales</taxon>
        <taxon>Apiosporaceae</taxon>
        <taxon>Apiospora</taxon>
    </lineage>
</organism>
<dbReference type="InterPro" id="IPR036396">
    <property type="entry name" value="Cyt_P450_sf"/>
</dbReference>